<comment type="caution">
    <text evidence="1">The sequence shown here is derived from an EMBL/GenBank/DDBJ whole genome shotgun (WGS) entry which is preliminary data.</text>
</comment>
<organism evidence="1 2">
    <name type="scientific">Xylanibacter ruminicola</name>
    <name type="common">Prevotella ruminicola</name>
    <dbReference type="NCBI Taxonomy" id="839"/>
    <lineage>
        <taxon>Bacteria</taxon>
        <taxon>Pseudomonadati</taxon>
        <taxon>Bacteroidota</taxon>
        <taxon>Bacteroidia</taxon>
        <taxon>Bacteroidales</taxon>
        <taxon>Prevotellaceae</taxon>
        <taxon>Xylanibacter</taxon>
    </lineage>
</organism>
<sequence>MSSEKYHYEAGAVHNDNHKEINIGSVSEKALGDILKHFLKDDAEDTAFEEVRDDEPVPQPKTATVEQETFANRVKAIIRKAATKNGQRIESHARGNTGAYIYYIDADAFCQAMDEMVNNYADSLTQLLGGSLNCVQVTKVCFFVGSVIRMHVINDANLQTVDVLFAFEDYYDNLQTVQAKLSDKRTTSEQNVILGTFEGLLRKHKS</sequence>
<accession>A0A9D5P109</accession>
<dbReference type="EMBL" id="SUYC01000003">
    <property type="protein sequence ID" value="MBE6270012.1"/>
    <property type="molecule type" value="Genomic_DNA"/>
</dbReference>
<evidence type="ECO:0000313" key="1">
    <source>
        <dbReference type="EMBL" id="MBE6270012.1"/>
    </source>
</evidence>
<name>A0A9D5P109_XYLRU</name>
<protein>
    <submittedName>
        <fullName evidence="1">Uncharacterized protein</fullName>
    </submittedName>
</protein>
<dbReference type="AlphaFoldDB" id="A0A9D5P109"/>
<reference evidence="1" key="1">
    <citation type="submission" date="2019-04" db="EMBL/GenBank/DDBJ databases">
        <title>Evolution of Biomass-Degrading Anaerobic Consortia Revealed by Metagenomics.</title>
        <authorList>
            <person name="Peng X."/>
        </authorList>
    </citation>
    <scope>NUCLEOTIDE SEQUENCE</scope>
    <source>
        <strain evidence="1">SIG140</strain>
    </source>
</reference>
<dbReference type="Proteomes" id="UP000806522">
    <property type="component" value="Unassembled WGS sequence"/>
</dbReference>
<proteinExistence type="predicted"/>
<gene>
    <name evidence="1" type="ORF">E7101_03570</name>
</gene>
<evidence type="ECO:0000313" key="2">
    <source>
        <dbReference type="Proteomes" id="UP000806522"/>
    </source>
</evidence>